<protein>
    <recommendedName>
        <fullName evidence="6">Large ribosomal subunit protein mL49</fullName>
    </recommendedName>
</protein>
<evidence type="ECO:0000313" key="9">
    <source>
        <dbReference type="Proteomes" id="UP000224006"/>
    </source>
</evidence>
<gene>
    <name evidence="8" type="ORF">BESB_051940</name>
</gene>
<evidence type="ECO:0000256" key="4">
    <source>
        <dbReference type="ARBA" id="ARBA00023128"/>
    </source>
</evidence>
<dbReference type="EMBL" id="NWUJ01000004">
    <property type="protein sequence ID" value="PFH35543.1"/>
    <property type="molecule type" value="Genomic_DNA"/>
</dbReference>
<name>A0A2A9MIS5_BESBE</name>
<comment type="subcellular location">
    <subcellularLocation>
        <location evidence="1">Mitochondrion</location>
    </subcellularLocation>
</comment>
<feature type="compositionally biased region" description="Polar residues" evidence="7">
    <location>
        <begin position="58"/>
        <end position="75"/>
    </location>
</feature>
<comment type="caution">
    <text evidence="8">The sequence shown here is derived from an EMBL/GenBank/DDBJ whole genome shotgun (WGS) entry which is preliminary data.</text>
</comment>
<dbReference type="GO" id="GO:0006412">
    <property type="term" value="P:translation"/>
    <property type="evidence" value="ECO:0007669"/>
    <property type="project" value="InterPro"/>
</dbReference>
<keyword evidence="4" id="KW-0496">Mitochondrion</keyword>
<evidence type="ECO:0000256" key="7">
    <source>
        <dbReference type="SAM" id="MobiDB-lite"/>
    </source>
</evidence>
<dbReference type="PANTHER" id="PTHR13477">
    <property type="entry name" value="MITOCHONDRIAL 39S RIBOSOMAL PROTEIN L49"/>
    <property type="match status" value="1"/>
</dbReference>
<dbReference type="OrthoDB" id="19439at2759"/>
<dbReference type="AlphaFoldDB" id="A0A2A9MIS5"/>
<dbReference type="Gene3D" id="3.30.780.10">
    <property type="entry name" value="SUI1-like domain"/>
    <property type="match status" value="1"/>
</dbReference>
<dbReference type="GO" id="GO:0005762">
    <property type="term" value="C:mitochondrial large ribosomal subunit"/>
    <property type="evidence" value="ECO:0007669"/>
    <property type="project" value="TreeGrafter"/>
</dbReference>
<dbReference type="VEuPathDB" id="ToxoDB:BESB_051940"/>
<evidence type="ECO:0000256" key="2">
    <source>
        <dbReference type="ARBA" id="ARBA00005677"/>
    </source>
</evidence>
<keyword evidence="3 8" id="KW-0689">Ribosomal protein</keyword>
<keyword evidence="5" id="KW-0687">Ribonucleoprotein</keyword>
<dbReference type="GeneID" id="40310123"/>
<dbReference type="STRING" id="94643.A0A2A9MIS5"/>
<sequence>MARVVCSKIFLGKLFALRPFSSLAAGTLSLENRAAAKSVEQPKPAPVRQPLSEKSHAGASSSKAPSSQGESFDQTASSSRASEWWSLNRGAAAHSYEEGSEKAVVYDREALYNEHRRRGVASCGDPPAVARPKYFSAADSEACRRQSRSAQQLPFFIRRTASDNVPVYLHWSNNRSKVSTIIRKVHGRKQILKAELAVLCEAPVIEKEGWLEVRGNHKRVIKETCGFHHDFASTFPNTYVSTYILAPFRPHISSSANSLRARRIFNGNPQQCPASRGLG</sequence>
<keyword evidence="9" id="KW-1185">Reference proteome</keyword>
<evidence type="ECO:0000313" key="8">
    <source>
        <dbReference type="EMBL" id="PFH35543.1"/>
    </source>
</evidence>
<dbReference type="Pfam" id="PF05046">
    <property type="entry name" value="Img2"/>
    <property type="match status" value="1"/>
</dbReference>
<organism evidence="8 9">
    <name type="scientific">Besnoitia besnoiti</name>
    <name type="common">Apicomplexan protozoan</name>
    <dbReference type="NCBI Taxonomy" id="94643"/>
    <lineage>
        <taxon>Eukaryota</taxon>
        <taxon>Sar</taxon>
        <taxon>Alveolata</taxon>
        <taxon>Apicomplexa</taxon>
        <taxon>Conoidasida</taxon>
        <taxon>Coccidia</taxon>
        <taxon>Eucoccidiorida</taxon>
        <taxon>Eimeriorina</taxon>
        <taxon>Sarcocystidae</taxon>
        <taxon>Besnoitia</taxon>
    </lineage>
</organism>
<accession>A0A2A9MIS5</accession>
<evidence type="ECO:0000256" key="5">
    <source>
        <dbReference type="ARBA" id="ARBA00023274"/>
    </source>
</evidence>
<dbReference type="InterPro" id="IPR007740">
    <property type="entry name" value="Ribosomal_mL49"/>
</dbReference>
<dbReference type="RefSeq" id="XP_029219552.1">
    <property type="nucleotide sequence ID" value="XM_029363629.1"/>
</dbReference>
<evidence type="ECO:0000256" key="1">
    <source>
        <dbReference type="ARBA" id="ARBA00004173"/>
    </source>
</evidence>
<dbReference type="KEGG" id="bbes:BESB_051940"/>
<evidence type="ECO:0000256" key="3">
    <source>
        <dbReference type="ARBA" id="ARBA00022980"/>
    </source>
</evidence>
<proteinExistence type="inferred from homology"/>
<dbReference type="Proteomes" id="UP000224006">
    <property type="component" value="Chromosome IV"/>
</dbReference>
<dbReference type="PANTHER" id="PTHR13477:SF0">
    <property type="entry name" value="LARGE RIBOSOMAL SUBUNIT PROTEIN ML49"/>
    <property type="match status" value="1"/>
</dbReference>
<reference evidence="8 9" key="1">
    <citation type="submission" date="2017-09" db="EMBL/GenBank/DDBJ databases">
        <title>Genome sequencing of Besnoitia besnoiti strain Bb-Ger1.</title>
        <authorList>
            <person name="Schares G."/>
            <person name="Venepally P."/>
            <person name="Lorenzi H.A."/>
        </authorList>
    </citation>
    <scope>NUCLEOTIDE SEQUENCE [LARGE SCALE GENOMIC DNA]</scope>
    <source>
        <strain evidence="8 9">Bb-Ger1</strain>
    </source>
</reference>
<comment type="similarity">
    <text evidence="2">Belongs to the mitochondrion-specific ribosomal protein mL49 family.</text>
</comment>
<dbReference type="GO" id="GO:0003735">
    <property type="term" value="F:structural constituent of ribosome"/>
    <property type="evidence" value="ECO:0007669"/>
    <property type="project" value="InterPro"/>
</dbReference>
<evidence type="ECO:0000256" key="6">
    <source>
        <dbReference type="ARBA" id="ARBA00035191"/>
    </source>
</evidence>
<feature type="region of interest" description="Disordered" evidence="7">
    <location>
        <begin position="35"/>
        <end position="75"/>
    </location>
</feature>